<dbReference type="EMBL" id="UYRU01061561">
    <property type="protein sequence ID" value="VDN15142.1"/>
    <property type="molecule type" value="Genomic_DNA"/>
</dbReference>
<gene>
    <name evidence="1" type="ORF">DILT_LOCUS10973</name>
</gene>
<sequence>MGLPLDAVGYRDYRFYSVPLSAVKCASQFASATPISCSSILPTFNTADQTCRSVISKISFRFAHRAGQILDYQIKLWTQDIVTEGFAFNVEIVFFENEIVDLNEPAFSPDLQRSGADGYDWGRPLLAGRLSDQNSIQMAPFPLLTEADRQSARGALYA</sequence>
<proteinExistence type="predicted"/>
<name>A0A3P7P4G8_DIBLA</name>
<reference evidence="1 2" key="1">
    <citation type="submission" date="2018-11" db="EMBL/GenBank/DDBJ databases">
        <authorList>
            <consortium name="Pathogen Informatics"/>
        </authorList>
    </citation>
    <scope>NUCLEOTIDE SEQUENCE [LARGE SCALE GENOMIC DNA]</scope>
</reference>
<keyword evidence="2" id="KW-1185">Reference proteome</keyword>
<evidence type="ECO:0008006" key="3">
    <source>
        <dbReference type="Google" id="ProtNLM"/>
    </source>
</evidence>
<protein>
    <recommendedName>
        <fullName evidence="3">Tectonic domain-containing protein</fullName>
    </recommendedName>
</protein>
<accession>A0A3P7P4G8</accession>
<evidence type="ECO:0000313" key="2">
    <source>
        <dbReference type="Proteomes" id="UP000281553"/>
    </source>
</evidence>
<dbReference type="OrthoDB" id="2104337at2759"/>
<organism evidence="1 2">
    <name type="scientific">Dibothriocephalus latus</name>
    <name type="common">Fish tapeworm</name>
    <name type="synonym">Diphyllobothrium latum</name>
    <dbReference type="NCBI Taxonomy" id="60516"/>
    <lineage>
        <taxon>Eukaryota</taxon>
        <taxon>Metazoa</taxon>
        <taxon>Spiralia</taxon>
        <taxon>Lophotrochozoa</taxon>
        <taxon>Platyhelminthes</taxon>
        <taxon>Cestoda</taxon>
        <taxon>Eucestoda</taxon>
        <taxon>Diphyllobothriidea</taxon>
        <taxon>Diphyllobothriidae</taxon>
        <taxon>Dibothriocephalus</taxon>
    </lineage>
</organism>
<dbReference type="Proteomes" id="UP000281553">
    <property type="component" value="Unassembled WGS sequence"/>
</dbReference>
<feature type="non-terminal residue" evidence="1">
    <location>
        <position position="158"/>
    </location>
</feature>
<evidence type="ECO:0000313" key="1">
    <source>
        <dbReference type="EMBL" id="VDN15142.1"/>
    </source>
</evidence>
<dbReference type="AlphaFoldDB" id="A0A3P7P4G8"/>